<organism evidence="2 3">
    <name type="scientific">Xanthomonas oryzae pv. oryzicola (strain BLS256)</name>
    <dbReference type="NCBI Taxonomy" id="383407"/>
    <lineage>
        <taxon>Bacteria</taxon>
        <taxon>Pseudomonadati</taxon>
        <taxon>Pseudomonadota</taxon>
        <taxon>Gammaproteobacteria</taxon>
        <taxon>Lysobacterales</taxon>
        <taxon>Lysobacteraceae</taxon>
        <taxon>Xanthomonas</taxon>
    </lineage>
</organism>
<dbReference type="HOGENOM" id="CLU_2468258_0_0_6"/>
<name>G7TDI0_XANOB</name>
<gene>
    <name evidence="2" type="ORF">XOC_2176</name>
</gene>
<dbReference type="KEGG" id="xor:XOC_2176"/>
<evidence type="ECO:0000313" key="3">
    <source>
        <dbReference type="Proteomes" id="UP000008851"/>
    </source>
</evidence>
<accession>G7TDI0</accession>
<dbReference type="EMBL" id="CP003057">
    <property type="protein sequence ID" value="AEQ96317.1"/>
    <property type="molecule type" value="Genomic_DNA"/>
</dbReference>
<protein>
    <submittedName>
        <fullName evidence="2">Uncharacterized protein</fullName>
    </submittedName>
</protein>
<reference evidence="2 3" key="1">
    <citation type="journal article" date="2011" name="J. Bacteriol.">
        <title>Two new complete genome sequences offer insight into host and tissue specificity of plant pathogenic Xanthomonas spp.</title>
        <authorList>
            <person name="Bogdanove A.J."/>
            <person name="Koebnik R."/>
            <person name="Lu H."/>
            <person name="Furutani A."/>
            <person name="Angiuoli S.V."/>
            <person name="Patil P.B."/>
            <person name="Van Sluys M.A."/>
            <person name="Ryan R.P."/>
            <person name="Meyer D.F."/>
            <person name="Han S.W."/>
            <person name="Aparna G."/>
            <person name="Rajaram M."/>
            <person name="Delcher A.L."/>
            <person name="Phillippy A.M."/>
            <person name="Puiu D."/>
            <person name="Schatz M.C."/>
            <person name="Shumway M."/>
            <person name="Sommer D.D."/>
            <person name="Trapnell C."/>
            <person name="Benahmed F."/>
            <person name="Dimitrov G."/>
            <person name="Madupu R."/>
            <person name="Radune D."/>
            <person name="Sullivan S."/>
            <person name="Jha G."/>
            <person name="Ishihara H."/>
            <person name="Lee S.W."/>
            <person name="Pandey A."/>
            <person name="Sharma V."/>
            <person name="Sriariyanun M."/>
            <person name="Szurek B."/>
            <person name="Vera-Cruz C.M."/>
            <person name="Dorman K.S."/>
            <person name="Ronald P.C."/>
            <person name="Verdier V."/>
            <person name="Dow J.M."/>
            <person name="Sonti R.V."/>
            <person name="Tsuge S."/>
            <person name="Brendel V.P."/>
            <person name="Rabinowicz P.D."/>
            <person name="Leach J.E."/>
            <person name="White F.F."/>
            <person name="Salzberg S.L."/>
        </authorList>
    </citation>
    <scope>NUCLEOTIDE SEQUENCE [LARGE SCALE GENOMIC DNA]</scope>
    <source>
        <strain evidence="2 3">BLS256</strain>
    </source>
</reference>
<dbReference type="Proteomes" id="UP000008851">
    <property type="component" value="Chromosome"/>
</dbReference>
<proteinExistence type="predicted"/>
<feature type="region of interest" description="Disordered" evidence="1">
    <location>
        <begin position="1"/>
        <end position="27"/>
    </location>
</feature>
<dbReference type="AlphaFoldDB" id="G7TDI0"/>
<sequence>MAGGQHQHRCSGCQAEGATRDGRGGTTEQLVQDQVLQGGSPTAMRCAAGHQAAYACVIPLPCQQPPTVCQIAGNLLAAAIALEYRQHL</sequence>
<evidence type="ECO:0000256" key="1">
    <source>
        <dbReference type="SAM" id="MobiDB-lite"/>
    </source>
</evidence>
<evidence type="ECO:0000313" key="2">
    <source>
        <dbReference type="EMBL" id="AEQ96317.1"/>
    </source>
</evidence>